<comment type="caution">
    <text evidence="3">The sequence shown here is derived from an EMBL/GenBank/DDBJ whole genome shotgun (WGS) entry which is preliminary data.</text>
</comment>
<gene>
    <name evidence="3" type="ORF">ISP15_02890</name>
</gene>
<keyword evidence="3" id="KW-0808">Transferase</keyword>
<feature type="transmembrane region" description="Helical" evidence="1">
    <location>
        <begin position="323"/>
        <end position="344"/>
    </location>
</feature>
<dbReference type="Proteomes" id="UP001620461">
    <property type="component" value="Unassembled WGS sequence"/>
</dbReference>
<accession>A0ABW8JDU7</accession>
<evidence type="ECO:0000313" key="4">
    <source>
        <dbReference type="Proteomes" id="UP001620461"/>
    </source>
</evidence>
<keyword evidence="1" id="KW-1133">Transmembrane helix</keyword>
<keyword evidence="4" id="KW-1185">Reference proteome</keyword>
<dbReference type="PANTHER" id="PTHR23028">
    <property type="entry name" value="ACETYLTRANSFERASE"/>
    <property type="match status" value="1"/>
</dbReference>
<feature type="domain" description="Acyltransferase 3" evidence="2">
    <location>
        <begin position="29"/>
        <end position="339"/>
    </location>
</feature>
<keyword evidence="1" id="KW-0812">Transmembrane</keyword>
<feature type="transmembrane region" description="Helical" evidence="1">
    <location>
        <begin position="177"/>
        <end position="193"/>
    </location>
</feature>
<keyword evidence="1" id="KW-0472">Membrane</keyword>
<dbReference type="RefSeq" id="WP_404544880.1">
    <property type="nucleotide sequence ID" value="NZ_JADIKJ010000002.1"/>
</dbReference>
<name>A0ABW8JDU7_9GAMM</name>
<dbReference type="InterPro" id="IPR002656">
    <property type="entry name" value="Acyl_transf_3_dom"/>
</dbReference>
<evidence type="ECO:0000259" key="2">
    <source>
        <dbReference type="Pfam" id="PF01757"/>
    </source>
</evidence>
<feature type="transmembrane region" description="Helical" evidence="1">
    <location>
        <begin position="200"/>
        <end position="218"/>
    </location>
</feature>
<feature type="transmembrane region" description="Helical" evidence="1">
    <location>
        <begin position="267"/>
        <end position="286"/>
    </location>
</feature>
<reference evidence="3 4" key="1">
    <citation type="submission" date="2020-10" db="EMBL/GenBank/DDBJ databases">
        <title>Phylogeny of dyella-like bacteria.</title>
        <authorList>
            <person name="Fu J."/>
        </authorList>
    </citation>
    <scope>NUCLEOTIDE SEQUENCE [LARGE SCALE GENOMIC DNA]</scope>
    <source>
        <strain evidence="3 4">JP1</strain>
    </source>
</reference>
<proteinExistence type="predicted"/>
<organism evidence="3 4">
    <name type="scientific">Dyella jejuensis</name>
    <dbReference type="NCBI Taxonomy" id="1432009"/>
    <lineage>
        <taxon>Bacteria</taxon>
        <taxon>Pseudomonadati</taxon>
        <taxon>Pseudomonadota</taxon>
        <taxon>Gammaproteobacteria</taxon>
        <taxon>Lysobacterales</taxon>
        <taxon>Rhodanobacteraceae</taxon>
        <taxon>Dyella</taxon>
    </lineage>
</organism>
<dbReference type="Pfam" id="PF01757">
    <property type="entry name" value="Acyl_transf_3"/>
    <property type="match status" value="1"/>
</dbReference>
<keyword evidence="3" id="KW-0012">Acyltransferase</keyword>
<feature type="transmembrane region" description="Helical" evidence="1">
    <location>
        <begin position="58"/>
        <end position="82"/>
    </location>
</feature>
<feature type="transmembrane region" description="Helical" evidence="1">
    <location>
        <begin position="28"/>
        <end position="46"/>
    </location>
</feature>
<evidence type="ECO:0000313" key="3">
    <source>
        <dbReference type="EMBL" id="MFK2899267.1"/>
    </source>
</evidence>
<evidence type="ECO:0000256" key="1">
    <source>
        <dbReference type="SAM" id="Phobius"/>
    </source>
</evidence>
<dbReference type="InterPro" id="IPR050879">
    <property type="entry name" value="Acyltransferase_3"/>
</dbReference>
<dbReference type="EMBL" id="JADIKJ010000002">
    <property type="protein sequence ID" value="MFK2899267.1"/>
    <property type="molecule type" value="Genomic_DNA"/>
</dbReference>
<protein>
    <submittedName>
        <fullName evidence="3">Acyltransferase</fullName>
    </submittedName>
</protein>
<dbReference type="PANTHER" id="PTHR23028:SF131">
    <property type="entry name" value="BLR2367 PROTEIN"/>
    <property type="match status" value="1"/>
</dbReference>
<dbReference type="GO" id="GO:0016746">
    <property type="term" value="F:acyltransferase activity"/>
    <property type="evidence" value="ECO:0007669"/>
    <property type="project" value="UniProtKB-KW"/>
</dbReference>
<sequence length="373" mass="41671">MTTFNSRTKWLRSRTLEDGLSSGNDNFLLLRLLAASLVIYGHGPAFTRVTGWPDIFAWMGWGTYAGELAVNIFFVVSGFMIAGSYLRRRHLADFLWARVIRIYPAYVFCLLGTAFVLGAVYTVLPLGAYYSNHEVVRYVAKNFQLGPGLVWTLPGVFAQNPGMDVVNGSIWTLPAEIRMYLWVAFAGVTGILIRRGWCNVLVLLLVACGLFFPAHIPLVPLKSYLGLAGYFAFGVFCYVNRSHVPVGWSWVICFGLMAWLLRATPVYSFAFALALSAFAFAFAYATPGGRFFNRFGDYSYGLYLWGFPIQQVIAHHAPNVGPLQNALAAWPIAMLLAVFSWHAVEKPSLKLKQLPSKLYMKLRLLAGAEQRML</sequence>
<feature type="transmembrane region" description="Helical" evidence="1">
    <location>
        <begin position="246"/>
        <end position="261"/>
    </location>
</feature>
<feature type="transmembrane region" description="Helical" evidence="1">
    <location>
        <begin position="103"/>
        <end position="124"/>
    </location>
</feature>